<gene>
    <name evidence="1" type="ORF">RG47T_1707</name>
</gene>
<keyword evidence="2" id="KW-1185">Reference proteome</keyword>
<reference evidence="1 2" key="1">
    <citation type="submission" date="2016-11" db="EMBL/GenBank/DDBJ databases">
        <title>Whole Genome Sequencing of Mucilaginibacter polytrichastri RG4-7(T) isolated from the moss sample.</title>
        <authorList>
            <person name="Li Y."/>
        </authorList>
    </citation>
    <scope>NUCLEOTIDE SEQUENCE [LARGE SCALE GENOMIC DNA]</scope>
    <source>
        <strain evidence="1 2">RG4-7</strain>
    </source>
</reference>
<comment type="caution">
    <text evidence="1">The sequence shown here is derived from an EMBL/GenBank/DDBJ whole genome shotgun (WGS) entry which is preliminary data.</text>
</comment>
<dbReference type="RefSeq" id="WP_262493263.1">
    <property type="nucleotide sequence ID" value="NZ_FPAM01000013.1"/>
</dbReference>
<organism evidence="1 2">
    <name type="scientific">Mucilaginibacter polytrichastri</name>
    <dbReference type="NCBI Taxonomy" id="1302689"/>
    <lineage>
        <taxon>Bacteria</taxon>
        <taxon>Pseudomonadati</taxon>
        <taxon>Bacteroidota</taxon>
        <taxon>Sphingobacteriia</taxon>
        <taxon>Sphingobacteriales</taxon>
        <taxon>Sphingobacteriaceae</taxon>
        <taxon>Mucilaginibacter</taxon>
    </lineage>
</organism>
<proteinExistence type="predicted"/>
<accession>A0A1Q5ZWV4</accession>
<dbReference type="Proteomes" id="UP000186720">
    <property type="component" value="Unassembled WGS sequence"/>
</dbReference>
<evidence type="ECO:0000313" key="1">
    <source>
        <dbReference type="EMBL" id="OKS86255.1"/>
    </source>
</evidence>
<evidence type="ECO:0000313" key="2">
    <source>
        <dbReference type="Proteomes" id="UP000186720"/>
    </source>
</evidence>
<sequence length="40" mass="4819">MIRREFPTGADFNSFLRKMDQEKVMRQIIRNHIVDISNPN</sequence>
<name>A0A1Q5ZWV4_9SPHI</name>
<dbReference type="AlphaFoldDB" id="A0A1Q5ZWV4"/>
<dbReference type="EMBL" id="MPPL01000001">
    <property type="protein sequence ID" value="OKS86255.1"/>
    <property type="molecule type" value="Genomic_DNA"/>
</dbReference>
<protein>
    <submittedName>
        <fullName evidence="1">Uncharacterized protein</fullName>
    </submittedName>
</protein>